<dbReference type="Gene3D" id="1.10.10.10">
    <property type="entry name" value="Winged helix-like DNA-binding domain superfamily/Winged helix DNA-binding domain"/>
    <property type="match status" value="1"/>
</dbReference>
<reference evidence="6 7" key="1">
    <citation type="submission" date="2019-08" db="EMBL/GenBank/DDBJ databases">
        <title>Bioinformatics analysis of the strain L3 and L5.</title>
        <authorList>
            <person name="Li X."/>
        </authorList>
    </citation>
    <scope>NUCLEOTIDE SEQUENCE [LARGE SCALE GENOMIC DNA]</scope>
    <source>
        <strain evidence="6 7">L5</strain>
    </source>
</reference>
<dbReference type="CDD" id="cd08432">
    <property type="entry name" value="PBP2_GcdR_TrpI_HvrB_AmpR_like"/>
    <property type="match status" value="1"/>
</dbReference>
<dbReference type="EMBL" id="VTPY01000008">
    <property type="protein sequence ID" value="KAA0009981.1"/>
    <property type="molecule type" value="Genomic_DNA"/>
</dbReference>
<evidence type="ECO:0000256" key="2">
    <source>
        <dbReference type="ARBA" id="ARBA00023015"/>
    </source>
</evidence>
<evidence type="ECO:0000313" key="6">
    <source>
        <dbReference type="EMBL" id="KAA0009981.1"/>
    </source>
</evidence>
<comment type="caution">
    <text evidence="6">The sequence shown here is derived from an EMBL/GenBank/DDBJ whole genome shotgun (WGS) entry which is preliminary data.</text>
</comment>
<dbReference type="SUPFAM" id="SSF46785">
    <property type="entry name" value="Winged helix' DNA-binding domain"/>
    <property type="match status" value="1"/>
</dbReference>
<dbReference type="Pfam" id="PF03466">
    <property type="entry name" value="LysR_substrate"/>
    <property type="match status" value="1"/>
</dbReference>
<dbReference type="FunFam" id="1.10.10.10:FF:000001">
    <property type="entry name" value="LysR family transcriptional regulator"/>
    <property type="match status" value="1"/>
</dbReference>
<keyword evidence="4" id="KW-0804">Transcription</keyword>
<dbReference type="InterPro" id="IPR036390">
    <property type="entry name" value="WH_DNA-bd_sf"/>
</dbReference>
<dbReference type="PANTHER" id="PTHR30537">
    <property type="entry name" value="HTH-TYPE TRANSCRIPTIONAL REGULATOR"/>
    <property type="match status" value="1"/>
</dbReference>
<dbReference type="InterPro" id="IPR000847">
    <property type="entry name" value="LysR_HTH_N"/>
</dbReference>
<dbReference type="PANTHER" id="PTHR30537:SF26">
    <property type="entry name" value="GLYCINE CLEAVAGE SYSTEM TRANSCRIPTIONAL ACTIVATOR"/>
    <property type="match status" value="1"/>
</dbReference>
<dbReference type="Proteomes" id="UP000486760">
    <property type="component" value="Unassembled WGS sequence"/>
</dbReference>
<keyword evidence="7" id="KW-1185">Reference proteome</keyword>
<evidence type="ECO:0000259" key="5">
    <source>
        <dbReference type="PROSITE" id="PS50931"/>
    </source>
</evidence>
<dbReference type="PRINTS" id="PR00039">
    <property type="entry name" value="HTHLYSR"/>
</dbReference>
<dbReference type="PROSITE" id="PS50931">
    <property type="entry name" value="HTH_LYSR"/>
    <property type="match status" value="1"/>
</dbReference>
<dbReference type="RefSeq" id="WP_149329946.1">
    <property type="nucleotide sequence ID" value="NZ_VTPY01000008.1"/>
</dbReference>
<keyword evidence="3" id="KW-0238">DNA-binding</keyword>
<organism evidence="6 7">
    <name type="scientific">Billgrantia pellis</name>
    <dbReference type="NCBI Taxonomy" id="2606936"/>
    <lineage>
        <taxon>Bacteria</taxon>
        <taxon>Pseudomonadati</taxon>
        <taxon>Pseudomonadota</taxon>
        <taxon>Gammaproteobacteria</taxon>
        <taxon>Oceanospirillales</taxon>
        <taxon>Halomonadaceae</taxon>
        <taxon>Billgrantia</taxon>
    </lineage>
</organism>
<dbReference type="GO" id="GO:0043565">
    <property type="term" value="F:sequence-specific DNA binding"/>
    <property type="evidence" value="ECO:0007669"/>
    <property type="project" value="TreeGrafter"/>
</dbReference>
<dbReference type="Pfam" id="PF00126">
    <property type="entry name" value="HTH_1"/>
    <property type="match status" value="1"/>
</dbReference>
<dbReference type="InterPro" id="IPR005119">
    <property type="entry name" value="LysR_subst-bd"/>
</dbReference>
<name>A0A7V7KF60_9GAMM</name>
<dbReference type="Gene3D" id="3.40.190.10">
    <property type="entry name" value="Periplasmic binding protein-like II"/>
    <property type="match status" value="2"/>
</dbReference>
<dbReference type="AlphaFoldDB" id="A0A7V7KF60"/>
<dbReference type="InterPro" id="IPR058163">
    <property type="entry name" value="LysR-type_TF_proteobact-type"/>
</dbReference>
<evidence type="ECO:0000256" key="3">
    <source>
        <dbReference type="ARBA" id="ARBA00023125"/>
    </source>
</evidence>
<dbReference type="SUPFAM" id="SSF53850">
    <property type="entry name" value="Periplasmic binding protein-like II"/>
    <property type="match status" value="1"/>
</dbReference>
<sequence length="325" mass="35893">MSSRLLPGTRALRTFEAAGRHLNFTRAAEELGLTPAAVSYQIKEMEEQLDITLFTRTSRSMRLTPAGAVVFEAASEALESLRHAVGRARRMTRESGPLRLTLGARFATNWLLPRLARLRESVPSLELSFDTTDEVRDFDLDEVDVAIRFGTGRYANTRSDHLFETSVVPVCSPTLLEADPDLKTPGDLLRHTLCYVDCRVGGKAWPNWPMWMAAAGIDDFDGSRCVGFSDVSHVVQAVLDGGAVGLAEPAMIAGELSQGRLVRLFDVSLEVAPDYAYYLVYPESSAQDPRIQAFREWLFEEAGHMAPYSSFGPIQTKGLCATSQR</sequence>
<comment type="similarity">
    <text evidence="1">Belongs to the LysR transcriptional regulatory family.</text>
</comment>
<accession>A0A7V7KF60</accession>
<evidence type="ECO:0000256" key="1">
    <source>
        <dbReference type="ARBA" id="ARBA00009437"/>
    </source>
</evidence>
<keyword evidence="2" id="KW-0805">Transcription regulation</keyword>
<dbReference type="GO" id="GO:0006351">
    <property type="term" value="P:DNA-templated transcription"/>
    <property type="evidence" value="ECO:0007669"/>
    <property type="project" value="TreeGrafter"/>
</dbReference>
<gene>
    <name evidence="6" type="ORF">F0A17_19030</name>
</gene>
<evidence type="ECO:0000313" key="7">
    <source>
        <dbReference type="Proteomes" id="UP000486760"/>
    </source>
</evidence>
<protein>
    <submittedName>
        <fullName evidence="6">LysR family transcriptional regulator</fullName>
    </submittedName>
</protein>
<proteinExistence type="inferred from homology"/>
<feature type="domain" description="HTH lysR-type" evidence="5">
    <location>
        <begin position="7"/>
        <end position="64"/>
    </location>
</feature>
<evidence type="ECO:0000256" key="4">
    <source>
        <dbReference type="ARBA" id="ARBA00023163"/>
    </source>
</evidence>
<dbReference type="GO" id="GO:0003700">
    <property type="term" value="F:DNA-binding transcription factor activity"/>
    <property type="evidence" value="ECO:0007669"/>
    <property type="project" value="InterPro"/>
</dbReference>
<dbReference type="InterPro" id="IPR036388">
    <property type="entry name" value="WH-like_DNA-bd_sf"/>
</dbReference>